<dbReference type="AlphaFoldDB" id="A0A9D1LEF7"/>
<reference evidence="1" key="1">
    <citation type="submission" date="2020-10" db="EMBL/GenBank/DDBJ databases">
        <authorList>
            <person name="Gilroy R."/>
        </authorList>
    </citation>
    <scope>NUCLEOTIDE SEQUENCE</scope>
    <source>
        <strain evidence="1">ChiGjej1B1-19959</strain>
    </source>
</reference>
<protein>
    <submittedName>
        <fullName evidence="1">Alpha-N-acetylgalactosaminidase</fullName>
    </submittedName>
</protein>
<evidence type="ECO:0000313" key="2">
    <source>
        <dbReference type="Proteomes" id="UP000824071"/>
    </source>
</evidence>
<proteinExistence type="predicted"/>
<organism evidence="1 2">
    <name type="scientific">Candidatus Fimenecus excrementigallinarum</name>
    <dbReference type="NCBI Taxonomy" id="2840816"/>
    <lineage>
        <taxon>Bacteria</taxon>
        <taxon>Bacillati</taxon>
        <taxon>Bacillota</taxon>
        <taxon>Clostridia</taxon>
        <taxon>Candidatus Fimenecus</taxon>
    </lineage>
</organism>
<comment type="caution">
    <text evidence="1">The sequence shown here is derived from an EMBL/GenBank/DDBJ whole genome shotgun (WGS) entry which is preliminary data.</text>
</comment>
<gene>
    <name evidence="1" type="ORF">IAC53_04310</name>
</gene>
<dbReference type="InterPro" id="IPR013785">
    <property type="entry name" value="Aldolase_TIM"/>
</dbReference>
<name>A0A9D1LEF7_9FIRM</name>
<dbReference type="Proteomes" id="UP000824071">
    <property type="component" value="Unassembled WGS sequence"/>
</dbReference>
<evidence type="ECO:0000313" key="1">
    <source>
        <dbReference type="EMBL" id="HIU35816.1"/>
    </source>
</evidence>
<dbReference type="InterPro" id="IPR017853">
    <property type="entry name" value="GH"/>
</dbReference>
<dbReference type="EMBL" id="DVMW01000028">
    <property type="protein sequence ID" value="HIU35816.1"/>
    <property type="molecule type" value="Genomic_DNA"/>
</dbReference>
<dbReference type="SUPFAM" id="SSF51445">
    <property type="entry name" value="(Trans)glycosidases"/>
    <property type="match status" value="1"/>
</dbReference>
<reference evidence="1" key="2">
    <citation type="journal article" date="2021" name="PeerJ">
        <title>Extensive microbial diversity within the chicken gut microbiome revealed by metagenomics and culture.</title>
        <authorList>
            <person name="Gilroy R."/>
            <person name="Ravi A."/>
            <person name="Getino M."/>
            <person name="Pursley I."/>
            <person name="Horton D.L."/>
            <person name="Alikhan N.F."/>
            <person name="Baker D."/>
            <person name="Gharbi K."/>
            <person name="Hall N."/>
            <person name="Watson M."/>
            <person name="Adriaenssens E.M."/>
            <person name="Foster-Nyarko E."/>
            <person name="Jarju S."/>
            <person name="Secka A."/>
            <person name="Antonio M."/>
            <person name="Oren A."/>
            <person name="Chaudhuri R.R."/>
            <person name="La Ragione R."/>
            <person name="Hildebrand F."/>
            <person name="Pallen M.J."/>
        </authorList>
    </citation>
    <scope>NUCLEOTIDE SEQUENCE</scope>
    <source>
        <strain evidence="1">ChiGjej1B1-19959</strain>
    </source>
</reference>
<accession>A0A9D1LEF7</accession>
<sequence length="903" mass="102230">MEFPSKPFVLAEEGQLALGNAHIARVFSVSEDGIFRTAFIRNRRIPGGLDLPFQPCSEEFVLRVYTEKKKIAALKCSSLRVSDILTGEDGETKRLEVRFAPLQALGVGYVVTLLYEVPGDKPYIYKQLRVAATDERVRVDSIDTELISLPRDLQQKWSRPNMKKAFLDPFKAALGQPVYLNGLFTGSEFPAADNNIEDGFAHVRYYSGKTFEALSGGAHGYTTWKTVFGAARGLELPVIRADFLSYIADIARPVSLRVQYNSWFDHMLDIDRDNIRHSFMEIEKGLTQNGVPPVDSYVVDDGWVDYDRDFWGFNDKFPNELYEGAALAESFGSHFGLWLGPRGGYNRKTPGFGKRMQRAGKGGYNRRSHDVCTADHRYQKNLTDLFLDYMARFDINYWKLDGFLLKSCPSKRHGHPTGGYKDMYAFTDHWENWIEIFKTMRGAREAAGKDLWLNQTSYCNASPWYLQFCESLWMQNSDDVGFLDKTADGEDMAGADYDRMLSYRDARYFDFHKTRAYQFPAAHMYNHDPIYGNTANVRMTDEEFRKFLYMLAARGTAFWELYYSFNLFSPEKWQINADVLRFLRENFHILRHAQLLGDSPQTGSVYGYSAWDGEAGILALRNPLNRVQTFSVVLDRSIGVPEGAKDLSSVVWLPYSPEPMHRTWQYGDTLQMELQPHAVRLLCFGRPDADAPRLLRARMTAADEVRLAFDKRIVLYPNSISVEGTDCTVQLLSNYSEVLVKLARPVSAGDPVQLQYSVSDVWGNRESGGCALCWYPQGKLPGAFSGTGDFTLRLKLQNAPRDGVLLTLGPSLCVKVSNGCPAVECMGVKAKAKNAVHERKFARADIVREQNGVWKIYVDGVLSGGAYSPAHTDDALPEAQLQTHECVQACDFYDHALPFDKLQ</sequence>
<dbReference type="Gene3D" id="3.20.20.70">
    <property type="entry name" value="Aldolase class I"/>
    <property type="match status" value="1"/>
</dbReference>